<dbReference type="EMBL" id="CP017258">
    <property type="protein sequence ID" value="AQW86900.1"/>
    <property type="molecule type" value="Genomic_DNA"/>
</dbReference>
<organism evidence="1 2">
    <name type="scientific">Campylobacter pinnipediorum subsp. caledonicus</name>
    <dbReference type="NCBI Taxonomy" id="1874362"/>
    <lineage>
        <taxon>Bacteria</taxon>
        <taxon>Pseudomonadati</taxon>
        <taxon>Campylobacterota</taxon>
        <taxon>Epsilonproteobacteria</taxon>
        <taxon>Campylobacterales</taxon>
        <taxon>Campylobacteraceae</taxon>
        <taxon>Campylobacter</taxon>
    </lineage>
</organism>
<gene>
    <name evidence="1" type="ORF">CPIN18021_0037</name>
</gene>
<dbReference type="AlphaFoldDB" id="A0A1S6U5E8"/>
<accession>A0A1S6U5E8</accession>
<proteinExistence type="predicted"/>
<keyword evidence="2" id="KW-1185">Reference proteome</keyword>
<dbReference type="Proteomes" id="UP000190868">
    <property type="component" value="Chromosome"/>
</dbReference>
<name>A0A1S6U5E8_9BACT</name>
<sequence>MLSKDKQKITFFIDAEIIEYDKKLQTTYFFQSMSSVIDEARKVEKGYEIANFI</sequence>
<evidence type="ECO:0000313" key="1">
    <source>
        <dbReference type="EMBL" id="AQW86900.1"/>
    </source>
</evidence>
<evidence type="ECO:0000313" key="2">
    <source>
        <dbReference type="Proteomes" id="UP000190868"/>
    </source>
</evidence>
<protein>
    <submittedName>
        <fullName evidence="1">Uncharacterized protein</fullName>
    </submittedName>
</protein>
<reference evidence="2" key="1">
    <citation type="submission" date="2016-09" db="EMBL/GenBank/DDBJ databases">
        <title>Comparative genomics of the Campylobacter concisus group.</title>
        <authorList>
            <person name="Miller W.G."/>
            <person name="Yee E."/>
            <person name="Chapman M.H."/>
            <person name="Huynh S."/>
            <person name="Bono J.L."/>
            <person name="On S.L.W."/>
            <person name="StLeger J."/>
            <person name="Foster G."/>
            <person name="Parker C.T."/>
        </authorList>
    </citation>
    <scope>NUCLEOTIDE SEQUENCE [LARGE SCALE GENOMIC DNA]</scope>
    <source>
        <strain evidence="2">RM18021</strain>
    </source>
</reference>